<dbReference type="SUPFAM" id="SSF52540">
    <property type="entry name" value="P-loop containing nucleoside triphosphate hydrolases"/>
    <property type="match status" value="1"/>
</dbReference>
<dbReference type="GO" id="GO:0005524">
    <property type="term" value="F:ATP binding"/>
    <property type="evidence" value="ECO:0007669"/>
    <property type="project" value="InterPro"/>
</dbReference>
<gene>
    <name evidence="3" type="ORF">SAMN05444279_11963</name>
</gene>
<keyword evidence="3" id="KW-0378">Hydrolase</keyword>
<dbReference type="InterPro" id="IPR000212">
    <property type="entry name" value="DNA_helicase_UvrD/REP"/>
</dbReference>
<dbReference type="Pfam" id="PF13538">
    <property type="entry name" value="UvrD_C_2"/>
    <property type="match status" value="1"/>
</dbReference>
<dbReference type="GO" id="GO:0043138">
    <property type="term" value="F:3'-5' DNA helicase activity"/>
    <property type="evidence" value="ECO:0007669"/>
    <property type="project" value="TreeGrafter"/>
</dbReference>
<dbReference type="PANTHER" id="PTHR11070">
    <property type="entry name" value="UVRD / RECB / PCRA DNA HELICASE FAMILY MEMBER"/>
    <property type="match status" value="1"/>
</dbReference>
<dbReference type="RefSeq" id="WP_149776593.1">
    <property type="nucleotide sequence ID" value="NZ_FQVK01000019.1"/>
</dbReference>
<feature type="compositionally biased region" description="Acidic residues" evidence="1">
    <location>
        <begin position="475"/>
        <end position="493"/>
    </location>
</feature>
<sequence length="905" mass="101878">MNINNKESVLADIARDSLTCIEKVAADAEAARTSHRRSDASAFASINTLNSPQQVSRLGKVADAEMDALAALIEQPVIARIHFIDENDEEDTIFITRGTPRSIPGFKIASYRAPLGRIASLAAGDEGTFRFGSTERDLLVDSSARLKPQREQGQWDAKDSEIDIRGLGRFTVGSLRELLEPSADIEVGDLEALWDDETDANIVEGVRRAILTQMGLRDQPILDRHQDEIFRMPINSRCFLSGPPGTGKTTTLIRRLGQKTDRQALEESGEEMRLIRQVEEETGRPHESSWILFSPTELLRQYVKEAFNKEGLAASDGHIRTWDEFRRELAREELGLLRTSAGTGPFVERRTQDYLKPEVLDEAQWYDEFREYVDASVADELRADADLLAKSDAPDLSVIGDLLGEAFKRPGRDFYAHTMRSVAGLIPEIREAISSRTDAINRILTRARNALTHADRNFPDLLRQEISRQLAADPQEADEDDELEAALEDEDEQASAPQAGRPVSRQQALVRFERALKSLAKARRARRRVSEKSQDGLLLEWLGPERIPADNEISELGKLLVEQSRLRRFERLERLFLRGLPTRYKRFRSEMAKAERWYEATPAKASDIHWQELDLVILATLQIANELLSNYRSRTGLELPAAGPLASMLYIQRAQVLVDEATDFSRVQLACMNELAHPLTGSLFLCGDINQRLTSWGLKSNEALNWIGENIERRSITVSYRQSRRLVDLAKQIATIGGSQADDIILPDRLDAEGLPPVWHASLGDNSAVAEWLTKRIHEIDRMVQKATTIAVLVNEEEQVEPLALELNDRLEEINLSAVACKDGKVVGNDRDVRVFNIRHIKGLEFEAVFFVDLDQTVSKHPDLFSKYLYVGATRAATYLGVTFKGNVPRQIAPLSHHFSEDWSI</sequence>
<keyword evidence="4" id="KW-1185">Reference proteome</keyword>
<name>A0A1M4ZFA5_9RHOB</name>
<organism evidence="3 4">
    <name type="scientific">Ruegeria intermedia</name>
    <dbReference type="NCBI Taxonomy" id="996115"/>
    <lineage>
        <taxon>Bacteria</taxon>
        <taxon>Pseudomonadati</taxon>
        <taxon>Pseudomonadota</taxon>
        <taxon>Alphaproteobacteria</taxon>
        <taxon>Rhodobacterales</taxon>
        <taxon>Roseobacteraceae</taxon>
        <taxon>Ruegeria</taxon>
    </lineage>
</organism>
<feature type="region of interest" description="Disordered" evidence="1">
    <location>
        <begin position="471"/>
        <end position="505"/>
    </location>
</feature>
<feature type="domain" description="UvrD-like helicase C-terminal" evidence="2">
    <location>
        <begin position="833"/>
        <end position="882"/>
    </location>
</feature>
<protein>
    <submittedName>
        <fullName evidence="3">UvrD-like helicase C-terminal domain-containing protein</fullName>
    </submittedName>
</protein>
<dbReference type="InterPro" id="IPR027417">
    <property type="entry name" value="P-loop_NTPase"/>
</dbReference>
<dbReference type="PANTHER" id="PTHR11070:SF3">
    <property type="entry name" value="DNA 3'-5' HELICASE"/>
    <property type="match status" value="1"/>
</dbReference>
<dbReference type="GO" id="GO:0000725">
    <property type="term" value="P:recombinational repair"/>
    <property type="evidence" value="ECO:0007669"/>
    <property type="project" value="TreeGrafter"/>
</dbReference>
<dbReference type="AlphaFoldDB" id="A0A1M4ZFA5"/>
<accession>A0A1M4ZFA5</accession>
<dbReference type="EMBL" id="FQVK01000019">
    <property type="protein sequence ID" value="SHF16276.1"/>
    <property type="molecule type" value="Genomic_DNA"/>
</dbReference>
<dbReference type="Proteomes" id="UP000325134">
    <property type="component" value="Unassembled WGS sequence"/>
</dbReference>
<dbReference type="Gene3D" id="3.40.50.300">
    <property type="entry name" value="P-loop containing nucleotide triphosphate hydrolases"/>
    <property type="match status" value="2"/>
</dbReference>
<dbReference type="GO" id="GO:0005829">
    <property type="term" value="C:cytosol"/>
    <property type="evidence" value="ECO:0007669"/>
    <property type="project" value="TreeGrafter"/>
</dbReference>
<keyword evidence="3" id="KW-0067">ATP-binding</keyword>
<evidence type="ECO:0000259" key="2">
    <source>
        <dbReference type="Pfam" id="PF13538"/>
    </source>
</evidence>
<evidence type="ECO:0000256" key="1">
    <source>
        <dbReference type="SAM" id="MobiDB-lite"/>
    </source>
</evidence>
<dbReference type="GO" id="GO:0003677">
    <property type="term" value="F:DNA binding"/>
    <property type="evidence" value="ECO:0007669"/>
    <property type="project" value="InterPro"/>
</dbReference>
<proteinExistence type="predicted"/>
<keyword evidence="3" id="KW-0547">Nucleotide-binding</keyword>
<evidence type="ECO:0000313" key="4">
    <source>
        <dbReference type="Proteomes" id="UP000325134"/>
    </source>
</evidence>
<keyword evidence="3" id="KW-0347">Helicase</keyword>
<reference evidence="3 4" key="1">
    <citation type="submission" date="2016-11" db="EMBL/GenBank/DDBJ databases">
        <authorList>
            <person name="Varghese N."/>
            <person name="Submissions S."/>
        </authorList>
    </citation>
    <scope>NUCLEOTIDE SEQUENCE [LARGE SCALE GENOMIC DNA]</scope>
    <source>
        <strain evidence="3 4">DSM 29341</strain>
    </source>
</reference>
<dbReference type="InterPro" id="IPR027785">
    <property type="entry name" value="UvrD-like_helicase_C"/>
</dbReference>
<evidence type="ECO:0000313" key="3">
    <source>
        <dbReference type="EMBL" id="SHF16276.1"/>
    </source>
</evidence>
<dbReference type="OrthoDB" id="6187564at2"/>